<feature type="transmembrane region" description="Helical" evidence="1">
    <location>
        <begin position="29"/>
        <end position="48"/>
    </location>
</feature>
<dbReference type="AlphaFoldDB" id="A0A0E9SH94"/>
<sequence length="57" mass="6475">MSANVEKIMEKADGKTEPLCFQSHVLPKAFLIIYLAVLFNVCMPKNVYPEIVYKNKG</sequence>
<proteinExistence type="predicted"/>
<dbReference type="EMBL" id="GBXM01067853">
    <property type="protein sequence ID" value="JAH40724.1"/>
    <property type="molecule type" value="Transcribed_RNA"/>
</dbReference>
<keyword evidence="1" id="KW-0812">Transmembrane</keyword>
<accession>A0A0E9SH94</accession>
<evidence type="ECO:0000313" key="2">
    <source>
        <dbReference type="EMBL" id="JAH40724.1"/>
    </source>
</evidence>
<organism evidence="2">
    <name type="scientific">Anguilla anguilla</name>
    <name type="common">European freshwater eel</name>
    <name type="synonym">Muraena anguilla</name>
    <dbReference type="NCBI Taxonomy" id="7936"/>
    <lineage>
        <taxon>Eukaryota</taxon>
        <taxon>Metazoa</taxon>
        <taxon>Chordata</taxon>
        <taxon>Craniata</taxon>
        <taxon>Vertebrata</taxon>
        <taxon>Euteleostomi</taxon>
        <taxon>Actinopterygii</taxon>
        <taxon>Neopterygii</taxon>
        <taxon>Teleostei</taxon>
        <taxon>Anguilliformes</taxon>
        <taxon>Anguillidae</taxon>
        <taxon>Anguilla</taxon>
    </lineage>
</organism>
<reference evidence="2" key="2">
    <citation type="journal article" date="2015" name="Fish Shellfish Immunol.">
        <title>Early steps in the European eel (Anguilla anguilla)-Vibrio vulnificus interaction in the gills: Role of the RtxA13 toxin.</title>
        <authorList>
            <person name="Callol A."/>
            <person name="Pajuelo D."/>
            <person name="Ebbesson L."/>
            <person name="Teles M."/>
            <person name="MacKenzie S."/>
            <person name="Amaro C."/>
        </authorList>
    </citation>
    <scope>NUCLEOTIDE SEQUENCE</scope>
</reference>
<keyword evidence="1" id="KW-0472">Membrane</keyword>
<evidence type="ECO:0000256" key="1">
    <source>
        <dbReference type="SAM" id="Phobius"/>
    </source>
</evidence>
<keyword evidence="1" id="KW-1133">Transmembrane helix</keyword>
<reference evidence="2" key="1">
    <citation type="submission" date="2014-11" db="EMBL/GenBank/DDBJ databases">
        <authorList>
            <person name="Amaro Gonzalez C."/>
        </authorList>
    </citation>
    <scope>NUCLEOTIDE SEQUENCE</scope>
</reference>
<name>A0A0E9SH94_ANGAN</name>
<protein>
    <submittedName>
        <fullName evidence="2">Uncharacterized protein</fullName>
    </submittedName>
</protein>